<dbReference type="Proteomes" id="UP000250174">
    <property type="component" value="Unassembled WGS sequence"/>
</dbReference>
<dbReference type="InterPro" id="IPR050388">
    <property type="entry name" value="ABC_Ni/Peptide_Import"/>
</dbReference>
<feature type="domain" description="ABC transporter" evidence="8">
    <location>
        <begin position="4"/>
        <end position="251"/>
    </location>
</feature>
<dbReference type="Pfam" id="PF00005">
    <property type="entry name" value="ABC_tran"/>
    <property type="match status" value="1"/>
</dbReference>
<evidence type="ECO:0000313" key="10">
    <source>
        <dbReference type="Proteomes" id="UP000250174"/>
    </source>
</evidence>
<dbReference type="PANTHER" id="PTHR43297">
    <property type="entry name" value="OLIGOPEPTIDE TRANSPORT ATP-BINDING PROTEIN APPD"/>
    <property type="match status" value="1"/>
</dbReference>
<reference evidence="9 10" key="1">
    <citation type="submission" date="2016-03" db="EMBL/GenBank/DDBJ databases">
        <title>Comparison of Bacillus endophyticus and B. anthracis characteristics using whole genome sequence analysis and microbiological techniques.</title>
        <authorList>
            <person name="Lekota K.E."/>
            <person name="Mafofo J."/>
            <person name="Rees J."/>
            <person name="Muchadeyi F.C."/>
            <person name="Madoroba E."/>
            <person name="Van Heerden H."/>
        </authorList>
    </citation>
    <scope>NUCLEOTIDE SEQUENCE [LARGE SCALE GENOMIC DNA]</scope>
    <source>
        <strain evidence="9 10">3631_10C</strain>
        <plasmid evidence="9">pBEH1</plasmid>
    </source>
</reference>
<organism evidence="9 10">
    <name type="scientific">Priestia endophytica</name>
    <dbReference type="NCBI Taxonomy" id="135735"/>
    <lineage>
        <taxon>Bacteria</taxon>
        <taxon>Bacillati</taxon>
        <taxon>Bacillota</taxon>
        <taxon>Bacilli</taxon>
        <taxon>Bacillales</taxon>
        <taxon>Bacillaceae</taxon>
        <taxon>Priestia</taxon>
    </lineage>
</organism>
<dbReference type="PROSITE" id="PS00211">
    <property type="entry name" value="ABC_TRANSPORTER_1"/>
    <property type="match status" value="1"/>
</dbReference>
<evidence type="ECO:0000256" key="1">
    <source>
        <dbReference type="ARBA" id="ARBA00004202"/>
    </source>
</evidence>
<dbReference type="AlphaFoldDB" id="A0AAX1Q6A1"/>
<keyword evidence="7" id="KW-0472">Membrane</keyword>
<dbReference type="GO" id="GO:0016887">
    <property type="term" value="F:ATP hydrolysis activity"/>
    <property type="evidence" value="ECO:0007669"/>
    <property type="project" value="InterPro"/>
</dbReference>
<dbReference type="SUPFAM" id="SSF52540">
    <property type="entry name" value="P-loop containing nucleoside triphosphate hydrolases"/>
    <property type="match status" value="1"/>
</dbReference>
<dbReference type="EMBL" id="LVYK01000036">
    <property type="protein sequence ID" value="RAS75479.1"/>
    <property type="molecule type" value="Genomic_DNA"/>
</dbReference>
<evidence type="ECO:0000256" key="7">
    <source>
        <dbReference type="ARBA" id="ARBA00023136"/>
    </source>
</evidence>
<comment type="caution">
    <text evidence="9">The sequence shown here is derived from an EMBL/GenBank/DDBJ whole genome shotgun (WGS) entry which is preliminary data.</text>
</comment>
<dbReference type="InterPro" id="IPR027417">
    <property type="entry name" value="P-loop_NTPase"/>
</dbReference>
<evidence type="ECO:0000256" key="3">
    <source>
        <dbReference type="ARBA" id="ARBA00022448"/>
    </source>
</evidence>
<dbReference type="PANTHER" id="PTHR43297:SF2">
    <property type="entry name" value="DIPEPTIDE TRANSPORT ATP-BINDING PROTEIN DPPD"/>
    <property type="match status" value="1"/>
</dbReference>
<dbReference type="InterPro" id="IPR017871">
    <property type="entry name" value="ABC_transporter-like_CS"/>
</dbReference>
<geneLocation type="plasmid" evidence="9">
    <name>pBEH1</name>
</geneLocation>
<evidence type="ECO:0000256" key="6">
    <source>
        <dbReference type="ARBA" id="ARBA00022840"/>
    </source>
</evidence>
<dbReference type="GO" id="GO:0005524">
    <property type="term" value="F:ATP binding"/>
    <property type="evidence" value="ECO:0007669"/>
    <property type="project" value="UniProtKB-KW"/>
</dbReference>
<keyword evidence="3" id="KW-0813">Transport</keyword>
<sequence>MNILEVENLKIQDIENGKVIVHNSSFGLKKGSCLAIVGESGSGKSVTCRSIMRLNKPSLSQSGTILFKDEDLNALTEKEMRQKRGRNICMILQNGMTAFDPSCVVGVHLKETLFEHFGWNKLEIEKKMKSAMESVMLKNPLEIMNKYPHQLSGGMLQRLMIALSIALEPDIIIADEPTTALDTISQFEVIEQFIKLREKIGCSMIFISHDLGVVKKVGDDILIMKDGRIVERGSIQTIFSQAQHEYTNYLLSTKQVLSNNFKKIMGMNYKC</sequence>
<gene>
    <name evidence="9" type="ORF">A3864_15910</name>
</gene>
<proteinExistence type="inferred from homology"/>
<evidence type="ECO:0000259" key="8">
    <source>
        <dbReference type="PROSITE" id="PS50893"/>
    </source>
</evidence>
<evidence type="ECO:0000256" key="5">
    <source>
        <dbReference type="ARBA" id="ARBA00022741"/>
    </source>
</evidence>
<dbReference type="Gene3D" id="3.40.50.300">
    <property type="entry name" value="P-loop containing nucleotide triphosphate hydrolases"/>
    <property type="match status" value="1"/>
</dbReference>
<evidence type="ECO:0000256" key="4">
    <source>
        <dbReference type="ARBA" id="ARBA00022475"/>
    </source>
</evidence>
<dbReference type="CDD" id="cd03257">
    <property type="entry name" value="ABC_NikE_OppD_transporters"/>
    <property type="match status" value="1"/>
</dbReference>
<keyword evidence="5" id="KW-0547">Nucleotide-binding</keyword>
<comment type="similarity">
    <text evidence="2">Belongs to the ABC transporter superfamily.</text>
</comment>
<comment type="subcellular location">
    <subcellularLocation>
        <location evidence="1">Cell membrane</location>
        <topology evidence="1">Peripheral membrane protein</topology>
    </subcellularLocation>
</comment>
<keyword evidence="4" id="KW-1003">Cell membrane</keyword>
<evidence type="ECO:0000313" key="9">
    <source>
        <dbReference type="EMBL" id="RAS75479.1"/>
    </source>
</evidence>
<dbReference type="NCBIfam" id="NF047578">
    <property type="entry name" value="opine_ATP_CntD"/>
    <property type="match status" value="1"/>
</dbReference>
<dbReference type="InterPro" id="IPR003439">
    <property type="entry name" value="ABC_transporter-like_ATP-bd"/>
</dbReference>
<keyword evidence="9" id="KW-0614">Plasmid</keyword>
<keyword evidence="6 9" id="KW-0067">ATP-binding</keyword>
<dbReference type="NCBIfam" id="NF047576">
    <property type="entry name" value="opine_ATP_CntF"/>
    <property type="match status" value="1"/>
</dbReference>
<evidence type="ECO:0000256" key="2">
    <source>
        <dbReference type="ARBA" id="ARBA00005417"/>
    </source>
</evidence>
<dbReference type="RefSeq" id="WP_111922877.1">
    <property type="nucleotide sequence ID" value="NZ_LVYK01000036.1"/>
</dbReference>
<dbReference type="PROSITE" id="PS50893">
    <property type="entry name" value="ABC_TRANSPORTER_2"/>
    <property type="match status" value="1"/>
</dbReference>
<accession>A0AAX1Q6A1</accession>
<dbReference type="GO" id="GO:0005886">
    <property type="term" value="C:plasma membrane"/>
    <property type="evidence" value="ECO:0007669"/>
    <property type="project" value="UniProtKB-SubCell"/>
</dbReference>
<dbReference type="SMART" id="SM00382">
    <property type="entry name" value="AAA"/>
    <property type="match status" value="1"/>
</dbReference>
<protein>
    <submittedName>
        <fullName evidence="9">Nickel import ATP-binding protein NikD</fullName>
    </submittedName>
</protein>
<name>A0AAX1Q6A1_9BACI</name>
<dbReference type="InterPro" id="IPR003593">
    <property type="entry name" value="AAA+_ATPase"/>
</dbReference>